<accession>A0ABN3RPX4</accession>
<evidence type="ECO:0000313" key="1">
    <source>
        <dbReference type="EMBL" id="GAA2657666.1"/>
    </source>
</evidence>
<evidence type="ECO:0000313" key="2">
    <source>
        <dbReference type="Proteomes" id="UP001501666"/>
    </source>
</evidence>
<dbReference type="RefSeq" id="WP_346146581.1">
    <property type="nucleotide sequence ID" value="NZ_BAAATE010000006.1"/>
</dbReference>
<gene>
    <name evidence="1" type="ORF">GCM10010412_028520</name>
</gene>
<reference evidence="1 2" key="1">
    <citation type="journal article" date="2019" name="Int. J. Syst. Evol. Microbiol.">
        <title>The Global Catalogue of Microorganisms (GCM) 10K type strain sequencing project: providing services to taxonomists for standard genome sequencing and annotation.</title>
        <authorList>
            <consortium name="The Broad Institute Genomics Platform"/>
            <consortium name="The Broad Institute Genome Sequencing Center for Infectious Disease"/>
            <person name="Wu L."/>
            <person name="Ma J."/>
        </authorList>
    </citation>
    <scope>NUCLEOTIDE SEQUENCE [LARGE SCALE GENOMIC DNA]</scope>
    <source>
        <strain evidence="1 2">JCM 6835</strain>
    </source>
</reference>
<name>A0ABN3RPX4_9ACTN</name>
<protein>
    <submittedName>
        <fullName evidence="1">Uncharacterized protein</fullName>
    </submittedName>
</protein>
<keyword evidence="2" id="KW-1185">Reference proteome</keyword>
<dbReference type="Proteomes" id="UP001501666">
    <property type="component" value="Unassembled WGS sequence"/>
</dbReference>
<dbReference type="EMBL" id="BAAATE010000006">
    <property type="protein sequence ID" value="GAA2657666.1"/>
    <property type="molecule type" value="Genomic_DNA"/>
</dbReference>
<comment type="caution">
    <text evidence="1">The sequence shown here is derived from an EMBL/GenBank/DDBJ whole genome shotgun (WGS) entry which is preliminary data.</text>
</comment>
<proteinExistence type="predicted"/>
<sequence>MADFDVPADLLELERDFLQLDDRCGKISAALPSPLAVLEGKADPDPEGQADLLEARSERLRIVEQIHRHPWWGGVSNRYDASMALRRLAIRR</sequence>
<organism evidence="1 2">
    <name type="scientific">Nonomuraea recticatena</name>
    <dbReference type="NCBI Taxonomy" id="46178"/>
    <lineage>
        <taxon>Bacteria</taxon>
        <taxon>Bacillati</taxon>
        <taxon>Actinomycetota</taxon>
        <taxon>Actinomycetes</taxon>
        <taxon>Streptosporangiales</taxon>
        <taxon>Streptosporangiaceae</taxon>
        <taxon>Nonomuraea</taxon>
    </lineage>
</organism>